<dbReference type="EMBL" id="NBII01000001">
    <property type="protein sequence ID" value="PAV23149.1"/>
    <property type="molecule type" value="Genomic_DNA"/>
</dbReference>
<evidence type="ECO:0000313" key="3">
    <source>
        <dbReference type="Proteomes" id="UP000217199"/>
    </source>
</evidence>
<keyword evidence="1" id="KW-1133">Transmembrane helix</keyword>
<dbReference type="AlphaFoldDB" id="A0A286UU87"/>
<accession>A0A286UU87</accession>
<gene>
    <name evidence="2" type="ORF">PNOK_0021700</name>
</gene>
<dbReference type="Proteomes" id="UP000217199">
    <property type="component" value="Unassembled WGS sequence"/>
</dbReference>
<keyword evidence="3" id="KW-1185">Reference proteome</keyword>
<feature type="transmembrane region" description="Helical" evidence="1">
    <location>
        <begin position="20"/>
        <end position="44"/>
    </location>
</feature>
<feature type="transmembrane region" description="Helical" evidence="1">
    <location>
        <begin position="271"/>
        <end position="297"/>
    </location>
</feature>
<feature type="transmembrane region" description="Helical" evidence="1">
    <location>
        <begin position="317"/>
        <end position="343"/>
    </location>
</feature>
<proteinExistence type="predicted"/>
<dbReference type="OrthoDB" id="3268397at2759"/>
<organism evidence="2 3">
    <name type="scientific">Pyrrhoderma noxium</name>
    <dbReference type="NCBI Taxonomy" id="2282107"/>
    <lineage>
        <taxon>Eukaryota</taxon>
        <taxon>Fungi</taxon>
        <taxon>Dikarya</taxon>
        <taxon>Basidiomycota</taxon>
        <taxon>Agaricomycotina</taxon>
        <taxon>Agaricomycetes</taxon>
        <taxon>Hymenochaetales</taxon>
        <taxon>Hymenochaetaceae</taxon>
        <taxon>Pyrrhoderma</taxon>
    </lineage>
</organism>
<dbReference type="InParanoid" id="A0A286UU87"/>
<comment type="caution">
    <text evidence="2">The sequence shown here is derived from an EMBL/GenBank/DDBJ whole genome shotgun (WGS) entry which is preliminary data.</text>
</comment>
<sequence>MDDLGNLSSTINEFPAIKDFICWSAAGLVMVSWFMGKGGISIFFSSNAPQNNKAFKTPSRMMASFPFTYGRTANHYVHEQDWVNKLCHWILSVVAFWATSWKDELQIEYPEYARHNLRKLLKVFDVTKPMFYDGVWWLPGERMISRCKIREGYIGINLRFRKGNLFERRKGTFQEAPWSVNELEYSIPKQIPLESDGRLSVDRVRSAFNIEEVDFLIPGRYEVIPASKGELISPVMLYNLTQRFGFVNIVEREDLYCMLRRRFRQWLRSSFPCYIIRWIIFVTFMSTFVVAHAYFVYKSYAFIPRHPHPSSLPGTPFGAYEIGFMLSLLWWSLPVLGILLFTFNYQQLYWYLRSKRHIHDLFTQIPERTLFGALDEEGKEMFL</sequence>
<keyword evidence="1" id="KW-0472">Membrane</keyword>
<evidence type="ECO:0000256" key="1">
    <source>
        <dbReference type="SAM" id="Phobius"/>
    </source>
</evidence>
<keyword evidence="1" id="KW-0812">Transmembrane</keyword>
<protein>
    <submittedName>
        <fullName evidence="2">Uncharacterized protein</fullName>
    </submittedName>
</protein>
<name>A0A286UU87_9AGAM</name>
<evidence type="ECO:0000313" key="2">
    <source>
        <dbReference type="EMBL" id="PAV23149.1"/>
    </source>
</evidence>
<reference evidence="2 3" key="1">
    <citation type="journal article" date="2017" name="Mol. Ecol.">
        <title>Comparative and population genomic landscape of Phellinus noxius: A hypervariable fungus causing root rot in trees.</title>
        <authorList>
            <person name="Chung C.L."/>
            <person name="Lee T.J."/>
            <person name="Akiba M."/>
            <person name="Lee H.H."/>
            <person name="Kuo T.H."/>
            <person name="Liu D."/>
            <person name="Ke H.M."/>
            <person name="Yokoi T."/>
            <person name="Roa M.B."/>
            <person name="Lu M.J."/>
            <person name="Chang Y.Y."/>
            <person name="Ann P.J."/>
            <person name="Tsai J.N."/>
            <person name="Chen C.Y."/>
            <person name="Tzean S.S."/>
            <person name="Ota Y."/>
            <person name="Hattori T."/>
            <person name="Sahashi N."/>
            <person name="Liou R.F."/>
            <person name="Kikuchi T."/>
            <person name="Tsai I.J."/>
        </authorList>
    </citation>
    <scope>NUCLEOTIDE SEQUENCE [LARGE SCALE GENOMIC DNA]</scope>
    <source>
        <strain evidence="2 3">FFPRI411160</strain>
    </source>
</reference>